<proteinExistence type="predicted"/>
<dbReference type="EMBL" id="BGPR01076973">
    <property type="protein sequence ID" value="GBL63510.1"/>
    <property type="molecule type" value="Genomic_DNA"/>
</dbReference>
<organism evidence="1 2">
    <name type="scientific">Araneus ventricosus</name>
    <name type="common">Orbweaver spider</name>
    <name type="synonym">Epeira ventricosa</name>
    <dbReference type="NCBI Taxonomy" id="182803"/>
    <lineage>
        <taxon>Eukaryota</taxon>
        <taxon>Metazoa</taxon>
        <taxon>Ecdysozoa</taxon>
        <taxon>Arthropoda</taxon>
        <taxon>Chelicerata</taxon>
        <taxon>Arachnida</taxon>
        <taxon>Araneae</taxon>
        <taxon>Araneomorphae</taxon>
        <taxon>Entelegynae</taxon>
        <taxon>Araneoidea</taxon>
        <taxon>Araneidae</taxon>
        <taxon>Araneus</taxon>
    </lineage>
</organism>
<protein>
    <submittedName>
        <fullName evidence="1">Uncharacterized protein</fullName>
    </submittedName>
</protein>
<reference evidence="1 2" key="1">
    <citation type="journal article" date="2019" name="Sci. Rep.">
        <title>Orb-weaving spider Araneus ventricosus genome elucidates the spidroin gene catalogue.</title>
        <authorList>
            <person name="Kono N."/>
            <person name="Nakamura H."/>
            <person name="Ohtoshi R."/>
            <person name="Moran D.A.P."/>
            <person name="Shinohara A."/>
            <person name="Yoshida Y."/>
            <person name="Fujiwara M."/>
            <person name="Mori M."/>
            <person name="Tomita M."/>
            <person name="Arakawa K."/>
        </authorList>
    </citation>
    <scope>NUCLEOTIDE SEQUENCE [LARGE SCALE GENOMIC DNA]</scope>
</reference>
<gene>
    <name evidence="1" type="ORF">AVEN_141772_1</name>
</gene>
<dbReference type="Proteomes" id="UP000499080">
    <property type="component" value="Unassembled WGS sequence"/>
</dbReference>
<evidence type="ECO:0000313" key="2">
    <source>
        <dbReference type="Proteomes" id="UP000499080"/>
    </source>
</evidence>
<comment type="caution">
    <text evidence="1">The sequence shown here is derived from an EMBL/GenBank/DDBJ whole genome shotgun (WGS) entry which is preliminary data.</text>
</comment>
<sequence>MRKGVENVISNCIECILVNKMRGKGERFLNPIPKESIESFVEDRGNIREEAKKNILKIQEENRRSYNKRKAAYQYKVEDFIVAIQPTQFGTGLKLRPKFFGPYKVVIVKLKDRYDLKKVGQHEGQNITSTAADHMKMWVRIT</sequence>
<name>A0A4Y1ZQV4_ARAVE</name>
<evidence type="ECO:0000313" key="1">
    <source>
        <dbReference type="EMBL" id="GBL63510.1"/>
    </source>
</evidence>
<accession>A0A4Y1ZQV4</accession>
<dbReference type="OrthoDB" id="3863715at2759"/>
<dbReference type="AlphaFoldDB" id="A0A4Y1ZQV4"/>
<keyword evidence="2" id="KW-1185">Reference proteome</keyword>